<dbReference type="InterPro" id="IPR008979">
    <property type="entry name" value="Galactose-bd-like_sf"/>
</dbReference>
<dbReference type="PANTHER" id="PTHR30383">
    <property type="entry name" value="THIOESTERASE 1/PROTEASE 1/LYSOPHOSPHOLIPASE L1"/>
    <property type="match status" value="1"/>
</dbReference>
<keyword evidence="4" id="KW-1185">Reference proteome</keyword>
<dbReference type="InterPro" id="IPR005084">
    <property type="entry name" value="CBM6"/>
</dbReference>
<dbReference type="SUPFAM" id="SSF49785">
    <property type="entry name" value="Galactose-binding domain-like"/>
    <property type="match status" value="1"/>
</dbReference>
<proteinExistence type="predicted"/>
<dbReference type="PROSITE" id="PS51175">
    <property type="entry name" value="CBM6"/>
    <property type="match status" value="1"/>
</dbReference>
<comment type="caution">
    <text evidence="3">The sequence shown here is derived from an EMBL/GenBank/DDBJ whole genome shotgun (WGS) entry which is preliminary data.</text>
</comment>
<name>A0ABP4T174_9ACTN</name>
<sequence length="362" mass="38221">MRLVRFAALTTIVAALVAGAAPAVAHTVPAAHIVPAAVPLKVMPLGDSITDGQADAGYRTDLWHFFETDGRSVDFVGSQTSGPTNLPDQNHEGHPGWTIAQLSQQVVGWLTTYKPDMVLLHIGTNDMYTDATSAAAPAELSTLLDQITQTVPAAKVYVASIIPLADAAGANRVLAYDATIPGIVGAKAAAGKNVSFVDMHSAVPTAELVDGIHPTVGGYSRMAARWYSAIVGTPFYRYESEQAANATSTDTQQVAGNRSSGGVRVGHIDFPDSALTFTVYAPKTGTSRIYVRADDGMNMPCSHQLSVNGATPFPVTYPSFGWDYWSITGVNVNVTAGANTFKFTKGDCYAEMDEIDFTTPAA</sequence>
<feature type="domain" description="CBM6" evidence="2">
    <location>
        <begin position="236"/>
        <end position="358"/>
    </location>
</feature>
<organism evidence="3 4">
    <name type="scientific">Fodinicola feengrottensis</name>
    <dbReference type="NCBI Taxonomy" id="435914"/>
    <lineage>
        <taxon>Bacteria</taxon>
        <taxon>Bacillati</taxon>
        <taxon>Actinomycetota</taxon>
        <taxon>Actinomycetes</taxon>
        <taxon>Mycobacteriales</taxon>
        <taxon>Fodinicola</taxon>
    </lineage>
</organism>
<dbReference type="InterPro" id="IPR051532">
    <property type="entry name" value="Ester_Hydrolysis_Enzymes"/>
</dbReference>
<dbReference type="CDD" id="cd01833">
    <property type="entry name" value="XynB_like"/>
    <property type="match status" value="1"/>
</dbReference>
<reference evidence="4" key="1">
    <citation type="journal article" date="2019" name="Int. J. Syst. Evol. Microbiol.">
        <title>The Global Catalogue of Microorganisms (GCM) 10K type strain sequencing project: providing services to taxonomists for standard genome sequencing and annotation.</title>
        <authorList>
            <consortium name="The Broad Institute Genomics Platform"/>
            <consortium name="The Broad Institute Genome Sequencing Center for Infectious Disease"/>
            <person name="Wu L."/>
            <person name="Ma J."/>
        </authorList>
    </citation>
    <scope>NUCLEOTIDE SEQUENCE [LARGE SCALE GENOMIC DNA]</scope>
    <source>
        <strain evidence="4">JCM 14718</strain>
    </source>
</reference>
<dbReference type="Gene3D" id="3.40.50.1110">
    <property type="entry name" value="SGNH hydrolase"/>
    <property type="match status" value="1"/>
</dbReference>
<evidence type="ECO:0000259" key="2">
    <source>
        <dbReference type="PROSITE" id="PS51175"/>
    </source>
</evidence>
<dbReference type="PANTHER" id="PTHR30383:SF5">
    <property type="entry name" value="SGNH HYDROLASE-TYPE ESTERASE DOMAIN-CONTAINING PROTEIN"/>
    <property type="match status" value="1"/>
</dbReference>
<evidence type="ECO:0000313" key="4">
    <source>
        <dbReference type="Proteomes" id="UP001500618"/>
    </source>
</evidence>
<dbReference type="InterPro" id="IPR013830">
    <property type="entry name" value="SGNH_hydro"/>
</dbReference>
<dbReference type="InterPro" id="IPR036514">
    <property type="entry name" value="SGNH_hydro_sf"/>
</dbReference>
<evidence type="ECO:0000256" key="1">
    <source>
        <dbReference type="SAM" id="SignalP"/>
    </source>
</evidence>
<dbReference type="RefSeq" id="WP_344311090.1">
    <property type="nucleotide sequence ID" value="NZ_BAAANY010000009.1"/>
</dbReference>
<feature type="signal peptide" evidence="1">
    <location>
        <begin position="1"/>
        <end position="25"/>
    </location>
</feature>
<gene>
    <name evidence="3" type="ORF">GCM10009765_32300</name>
</gene>
<feature type="chain" id="PRO_5046767035" description="CBM6 domain-containing protein" evidence="1">
    <location>
        <begin position="26"/>
        <end position="362"/>
    </location>
</feature>
<dbReference type="SUPFAM" id="SSF52266">
    <property type="entry name" value="SGNH hydrolase"/>
    <property type="match status" value="1"/>
</dbReference>
<protein>
    <recommendedName>
        <fullName evidence="2">CBM6 domain-containing protein</fullName>
    </recommendedName>
</protein>
<evidence type="ECO:0000313" key="3">
    <source>
        <dbReference type="EMBL" id="GAA1680641.1"/>
    </source>
</evidence>
<dbReference type="Pfam" id="PF13472">
    <property type="entry name" value="Lipase_GDSL_2"/>
    <property type="match status" value="1"/>
</dbReference>
<dbReference type="Gene3D" id="2.60.120.260">
    <property type="entry name" value="Galactose-binding domain-like"/>
    <property type="match status" value="1"/>
</dbReference>
<keyword evidence="1" id="KW-0732">Signal</keyword>
<accession>A0ABP4T174</accession>
<dbReference type="EMBL" id="BAAANY010000009">
    <property type="protein sequence ID" value="GAA1680641.1"/>
    <property type="molecule type" value="Genomic_DNA"/>
</dbReference>
<dbReference type="Proteomes" id="UP001500618">
    <property type="component" value="Unassembled WGS sequence"/>
</dbReference>